<proteinExistence type="predicted"/>
<evidence type="ECO:0000313" key="2">
    <source>
        <dbReference type="EMBL" id="KAJ1160022.1"/>
    </source>
</evidence>
<dbReference type="EMBL" id="JANPWB010000008">
    <property type="protein sequence ID" value="KAJ1160022.1"/>
    <property type="molecule type" value="Genomic_DNA"/>
</dbReference>
<evidence type="ECO:0000256" key="1">
    <source>
        <dbReference type="SAM" id="MobiDB-lite"/>
    </source>
</evidence>
<gene>
    <name evidence="2" type="ORF">NDU88_000524</name>
</gene>
<accession>A0AAV7S786</accession>
<feature type="compositionally biased region" description="Basic residues" evidence="1">
    <location>
        <begin position="35"/>
        <end position="48"/>
    </location>
</feature>
<reference evidence="2" key="1">
    <citation type="journal article" date="2022" name="bioRxiv">
        <title>Sequencing and chromosome-scale assembly of the giantPleurodeles waltlgenome.</title>
        <authorList>
            <person name="Brown T."/>
            <person name="Elewa A."/>
            <person name="Iarovenko S."/>
            <person name="Subramanian E."/>
            <person name="Araus A.J."/>
            <person name="Petzold A."/>
            <person name="Susuki M."/>
            <person name="Suzuki K.-i.T."/>
            <person name="Hayashi T."/>
            <person name="Toyoda A."/>
            <person name="Oliveira C."/>
            <person name="Osipova E."/>
            <person name="Leigh N.D."/>
            <person name="Simon A."/>
            <person name="Yun M.H."/>
        </authorList>
    </citation>
    <scope>NUCLEOTIDE SEQUENCE</scope>
    <source>
        <strain evidence="2">20211129_DDA</strain>
        <tissue evidence="2">Liver</tissue>
    </source>
</reference>
<comment type="caution">
    <text evidence="2">The sequence shown here is derived from an EMBL/GenBank/DDBJ whole genome shotgun (WGS) entry which is preliminary data.</text>
</comment>
<organism evidence="2 3">
    <name type="scientific">Pleurodeles waltl</name>
    <name type="common">Iberian ribbed newt</name>
    <dbReference type="NCBI Taxonomy" id="8319"/>
    <lineage>
        <taxon>Eukaryota</taxon>
        <taxon>Metazoa</taxon>
        <taxon>Chordata</taxon>
        <taxon>Craniata</taxon>
        <taxon>Vertebrata</taxon>
        <taxon>Euteleostomi</taxon>
        <taxon>Amphibia</taxon>
        <taxon>Batrachia</taxon>
        <taxon>Caudata</taxon>
        <taxon>Salamandroidea</taxon>
        <taxon>Salamandridae</taxon>
        <taxon>Pleurodelinae</taxon>
        <taxon>Pleurodeles</taxon>
    </lineage>
</organism>
<sequence length="97" mass="10410">MGFDTCHQLSLARPAPPADPDTNPAAPAKIIVARYHQRRGAGAHRSPKARNPIQRPGNAGPAQEVFLQHSLLGRMVGPWLRALSTGQVIITTCLDVV</sequence>
<protein>
    <submittedName>
        <fullName evidence="2">Uncharacterized protein</fullName>
    </submittedName>
</protein>
<evidence type="ECO:0000313" key="3">
    <source>
        <dbReference type="Proteomes" id="UP001066276"/>
    </source>
</evidence>
<dbReference type="Proteomes" id="UP001066276">
    <property type="component" value="Chromosome 4_2"/>
</dbReference>
<dbReference type="AlphaFoldDB" id="A0AAV7S786"/>
<name>A0AAV7S786_PLEWA</name>
<feature type="region of interest" description="Disordered" evidence="1">
    <location>
        <begin position="1"/>
        <end position="61"/>
    </location>
</feature>
<keyword evidence="3" id="KW-1185">Reference proteome</keyword>